<evidence type="ECO:0000256" key="9">
    <source>
        <dbReference type="ARBA" id="ARBA00022984"/>
    </source>
</evidence>
<dbReference type="InterPro" id="IPR036950">
    <property type="entry name" value="PBP_transglycosylase"/>
</dbReference>
<dbReference type="GO" id="GO:0071555">
    <property type="term" value="P:cell wall organization"/>
    <property type="evidence" value="ECO:0007669"/>
    <property type="project" value="UniProtKB-KW"/>
</dbReference>
<evidence type="ECO:0000256" key="11">
    <source>
        <dbReference type="ARBA" id="ARBA00023316"/>
    </source>
</evidence>
<evidence type="ECO:0000256" key="2">
    <source>
        <dbReference type="ARBA" id="ARBA00007739"/>
    </source>
</evidence>
<dbReference type="GO" id="GO:0030288">
    <property type="term" value="C:outer membrane-bounded periplasmic space"/>
    <property type="evidence" value="ECO:0007669"/>
    <property type="project" value="TreeGrafter"/>
</dbReference>
<reference evidence="15 16" key="1">
    <citation type="submission" date="2018-06" db="EMBL/GenBank/DDBJ databases">
        <authorList>
            <person name="Strepis N."/>
        </authorList>
    </citation>
    <scope>NUCLEOTIDE SEQUENCE [LARGE SCALE GENOMIC DNA]</scope>
    <source>
        <strain evidence="15">LUCI</strain>
    </source>
</reference>
<feature type="domain" description="Glycosyl transferase family 51" evidence="14">
    <location>
        <begin position="43"/>
        <end position="210"/>
    </location>
</feature>
<evidence type="ECO:0000259" key="14">
    <source>
        <dbReference type="Pfam" id="PF00912"/>
    </source>
</evidence>
<keyword evidence="16" id="KW-1185">Reference proteome</keyword>
<protein>
    <submittedName>
        <fullName evidence="15">Transglycosylase</fullName>
    </submittedName>
</protein>
<evidence type="ECO:0000256" key="13">
    <source>
        <dbReference type="ARBA" id="ARBA00049902"/>
    </source>
</evidence>
<dbReference type="RefSeq" id="WP_165866047.1">
    <property type="nucleotide sequence ID" value="NZ_UPPP01000086.1"/>
</dbReference>
<evidence type="ECO:0000256" key="7">
    <source>
        <dbReference type="ARBA" id="ARBA00022801"/>
    </source>
</evidence>
<evidence type="ECO:0000256" key="3">
    <source>
        <dbReference type="ARBA" id="ARBA00022645"/>
    </source>
</evidence>
<keyword evidence="8" id="KW-0133">Cell shape</keyword>
<comment type="catalytic activity">
    <reaction evidence="12">
        <text>Preferential cleavage: (Ac)2-L-Lys-D-Ala-|-D-Ala. Also transpeptidation of peptidyl-alanyl moieties that are N-acyl substituents of D-alanine.</text>
        <dbReference type="EC" id="3.4.16.4"/>
    </reaction>
</comment>
<keyword evidence="7" id="KW-0378">Hydrolase</keyword>
<dbReference type="GO" id="GO:0008955">
    <property type="term" value="F:peptidoglycan glycosyltransferase activity"/>
    <property type="evidence" value="ECO:0007669"/>
    <property type="project" value="UniProtKB-EC"/>
</dbReference>
<dbReference type="PANTHER" id="PTHR32282:SF33">
    <property type="entry name" value="PEPTIDOGLYCAN GLYCOSYLTRANSFERASE"/>
    <property type="match status" value="1"/>
</dbReference>
<keyword evidence="9" id="KW-0573">Peptidoglycan synthesis</keyword>
<organism evidence="15 16">
    <name type="scientific">Lucifera butyrica</name>
    <dbReference type="NCBI Taxonomy" id="1351585"/>
    <lineage>
        <taxon>Bacteria</taxon>
        <taxon>Bacillati</taxon>
        <taxon>Bacillota</taxon>
        <taxon>Negativicutes</taxon>
        <taxon>Veillonellales</taxon>
        <taxon>Veillonellaceae</taxon>
        <taxon>Lucifera</taxon>
    </lineage>
</organism>
<dbReference type="Gene3D" id="1.10.3810.10">
    <property type="entry name" value="Biosynthetic peptidoglycan transglycosylase-like"/>
    <property type="match status" value="1"/>
</dbReference>
<dbReference type="GO" id="GO:0009252">
    <property type="term" value="P:peptidoglycan biosynthetic process"/>
    <property type="evidence" value="ECO:0007669"/>
    <property type="project" value="UniProtKB-KW"/>
</dbReference>
<keyword evidence="6" id="KW-0808">Transferase</keyword>
<evidence type="ECO:0000256" key="5">
    <source>
        <dbReference type="ARBA" id="ARBA00022676"/>
    </source>
</evidence>
<dbReference type="InterPro" id="IPR023346">
    <property type="entry name" value="Lysozyme-like_dom_sf"/>
</dbReference>
<evidence type="ECO:0000313" key="15">
    <source>
        <dbReference type="EMBL" id="VBB08282.1"/>
    </source>
</evidence>
<evidence type="ECO:0000313" key="16">
    <source>
        <dbReference type="Proteomes" id="UP000277811"/>
    </source>
</evidence>
<dbReference type="SUPFAM" id="SSF53955">
    <property type="entry name" value="Lysozyme-like"/>
    <property type="match status" value="1"/>
</dbReference>
<dbReference type="Proteomes" id="UP000277811">
    <property type="component" value="Unassembled WGS sequence"/>
</dbReference>
<name>A0A498RDS4_9FIRM</name>
<accession>A0A498RDS4</accession>
<keyword evidence="11" id="KW-0961">Cell wall biogenesis/degradation</keyword>
<gene>
    <name evidence="15" type="ORF">LUCI_3553</name>
</gene>
<evidence type="ECO:0000256" key="1">
    <source>
        <dbReference type="ARBA" id="ARBA00007090"/>
    </source>
</evidence>
<dbReference type="GO" id="GO:0008360">
    <property type="term" value="P:regulation of cell shape"/>
    <property type="evidence" value="ECO:0007669"/>
    <property type="project" value="UniProtKB-KW"/>
</dbReference>
<dbReference type="PANTHER" id="PTHR32282">
    <property type="entry name" value="BINDING PROTEIN TRANSPEPTIDASE, PUTATIVE-RELATED"/>
    <property type="match status" value="1"/>
</dbReference>
<sequence length="232" mass="25656">MGKILFKIFLLLAAAAAIVIAIVVIDRQPLVKALPELVKSNVQEHGSVWVPLSQIPQALQEAIIDTEDRSFYTNPGISFAGTARSLVIDLMSGSYSEGGSTLTQQLARQYFLTDRKTISRKVKEAILAVMITNNFSKREILTMYLNSVYFGHGAWGIHAAAGVFFNKPAAQLNFAQCTLLAGLPQAPSYLDPFTNYRAARIRQTEVLRSMIEAGDLSPEMASRIWHMPLNLR</sequence>
<dbReference type="Pfam" id="PF00912">
    <property type="entry name" value="Transgly"/>
    <property type="match status" value="1"/>
</dbReference>
<dbReference type="FunFam" id="1.10.3810.10:FF:000001">
    <property type="entry name" value="Penicillin-binding protein 1A"/>
    <property type="match status" value="1"/>
</dbReference>
<comment type="similarity">
    <text evidence="2">In the N-terminal section; belongs to the glycosyltransferase 51 family.</text>
</comment>
<keyword evidence="3" id="KW-0121">Carboxypeptidase</keyword>
<dbReference type="GO" id="GO:0009002">
    <property type="term" value="F:serine-type D-Ala-D-Ala carboxypeptidase activity"/>
    <property type="evidence" value="ECO:0007669"/>
    <property type="project" value="UniProtKB-EC"/>
</dbReference>
<evidence type="ECO:0000256" key="8">
    <source>
        <dbReference type="ARBA" id="ARBA00022960"/>
    </source>
</evidence>
<dbReference type="InterPro" id="IPR050396">
    <property type="entry name" value="Glycosyltr_51/Transpeptidase"/>
</dbReference>
<evidence type="ECO:0000256" key="4">
    <source>
        <dbReference type="ARBA" id="ARBA00022670"/>
    </source>
</evidence>
<evidence type="ECO:0000256" key="12">
    <source>
        <dbReference type="ARBA" id="ARBA00034000"/>
    </source>
</evidence>
<dbReference type="EMBL" id="UPPP01000086">
    <property type="protein sequence ID" value="VBB08282.1"/>
    <property type="molecule type" value="Genomic_DNA"/>
</dbReference>
<dbReference type="AlphaFoldDB" id="A0A498RDS4"/>
<dbReference type="GO" id="GO:0006508">
    <property type="term" value="P:proteolysis"/>
    <property type="evidence" value="ECO:0007669"/>
    <property type="project" value="UniProtKB-KW"/>
</dbReference>
<proteinExistence type="inferred from homology"/>
<keyword evidence="5" id="KW-0328">Glycosyltransferase</keyword>
<evidence type="ECO:0000256" key="6">
    <source>
        <dbReference type="ARBA" id="ARBA00022679"/>
    </source>
</evidence>
<evidence type="ECO:0000256" key="10">
    <source>
        <dbReference type="ARBA" id="ARBA00023268"/>
    </source>
</evidence>
<keyword evidence="4" id="KW-0645">Protease</keyword>
<comment type="catalytic activity">
    <reaction evidence="13">
        <text>[GlcNAc-(1-&gt;4)-Mur2Ac(oyl-L-Ala-gamma-D-Glu-L-Lys-D-Ala-D-Ala)](n)-di-trans,octa-cis-undecaprenyl diphosphate + beta-D-GlcNAc-(1-&gt;4)-Mur2Ac(oyl-L-Ala-gamma-D-Glu-L-Lys-D-Ala-D-Ala)-di-trans,octa-cis-undecaprenyl diphosphate = [GlcNAc-(1-&gt;4)-Mur2Ac(oyl-L-Ala-gamma-D-Glu-L-Lys-D-Ala-D-Ala)](n+1)-di-trans,octa-cis-undecaprenyl diphosphate + di-trans,octa-cis-undecaprenyl diphosphate + H(+)</text>
        <dbReference type="Rhea" id="RHEA:23708"/>
        <dbReference type="Rhea" id="RHEA-COMP:9602"/>
        <dbReference type="Rhea" id="RHEA-COMP:9603"/>
        <dbReference type="ChEBI" id="CHEBI:15378"/>
        <dbReference type="ChEBI" id="CHEBI:58405"/>
        <dbReference type="ChEBI" id="CHEBI:60033"/>
        <dbReference type="ChEBI" id="CHEBI:78435"/>
        <dbReference type="EC" id="2.4.99.28"/>
    </reaction>
</comment>
<dbReference type="InterPro" id="IPR001264">
    <property type="entry name" value="Glyco_trans_51"/>
</dbReference>
<comment type="similarity">
    <text evidence="1">In the C-terminal section; belongs to the transpeptidase family.</text>
</comment>
<keyword evidence="10" id="KW-0511">Multifunctional enzyme</keyword>